<dbReference type="Proteomes" id="UP000001514">
    <property type="component" value="Unassembled WGS sequence"/>
</dbReference>
<feature type="region of interest" description="Disordered" evidence="1">
    <location>
        <begin position="89"/>
        <end position="127"/>
    </location>
</feature>
<feature type="compositionally biased region" description="Basic residues" evidence="1">
    <location>
        <begin position="114"/>
        <end position="127"/>
    </location>
</feature>
<keyword evidence="3" id="KW-1185">Reference proteome</keyword>
<evidence type="ECO:0000256" key="1">
    <source>
        <dbReference type="SAM" id="MobiDB-lite"/>
    </source>
</evidence>
<gene>
    <name evidence="2" type="ORF">SELMODRAFT_424448</name>
</gene>
<sequence length="173" mass="19295">MERSRQQSIQLELVGKMVSKELSLKYSDLAAAPSDDLALHAPFCFHFAAFQCYSPQTALWLRDFDRRKSVDAAPKSTPSSSSKSYIYYSSSGDLSSPSSAPPSSSPSSRLARLISKKKKARGGKTKKTKWPWRLYDSTAISFKGKVSCRAFSCMSQEFPVPPIHLPRHIPEML</sequence>
<feature type="compositionally biased region" description="Low complexity" evidence="1">
    <location>
        <begin position="89"/>
        <end position="98"/>
    </location>
</feature>
<evidence type="ECO:0000313" key="3">
    <source>
        <dbReference type="Proteomes" id="UP000001514"/>
    </source>
</evidence>
<accession>D8SPX3</accession>
<dbReference type="HOGENOM" id="CLU_1550177_0_0_1"/>
<dbReference type="InParanoid" id="D8SPX3"/>
<dbReference type="AlphaFoldDB" id="D8SPX3"/>
<reference evidence="2 3" key="1">
    <citation type="journal article" date="2011" name="Science">
        <title>The Selaginella genome identifies genetic changes associated with the evolution of vascular plants.</title>
        <authorList>
            <person name="Banks J.A."/>
            <person name="Nishiyama T."/>
            <person name="Hasebe M."/>
            <person name="Bowman J.L."/>
            <person name="Gribskov M."/>
            <person name="dePamphilis C."/>
            <person name="Albert V.A."/>
            <person name="Aono N."/>
            <person name="Aoyama T."/>
            <person name="Ambrose B.A."/>
            <person name="Ashton N.W."/>
            <person name="Axtell M.J."/>
            <person name="Barker E."/>
            <person name="Barker M.S."/>
            <person name="Bennetzen J.L."/>
            <person name="Bonawitz N.D."/>
            <person name="Chapple C."/>
            <person name="Cheng C."/>
            <person name="Correa L.G."/>
            <person name="Dacre M."/>
            <person name="DeBarry J."/>
            <person name="Dreyer I."/>
            <person name="Elias M."/>
            <person name="Engstrom E.M."/>
            <person name="Estelle M."/>
            <person name="Feng L."/>
            <person name="Finet C."/>
            <person name="Floyd S.K."/>
            <person name="Frommer W.B."/>
            <person name="Fujita T."/>
            <person name="Gramzow L."/>
            <person name="Gutensohn M."/>
            <person name="Harholt J."/>
            <person name="Hattori M."/>
            <person name="Heyl A."/>
            <person name="Hirai T."/>
            <person name="Hiwatashi Y."/>
            <person name="Ishikawa M."/>
            <person name="Iwata M."/>
            <person name="Karol K.G."/>
            <person name="Koehler B."/>
            <person name="Kolukisaoglu U."/>
            <person name="Kubo M."/>
            <person name="Kurata T."/>
            <person name="Lalonde S."/>
            <person name="Li K."/>
            <person name="Li Y."/>
            <person name="Litt A."/>
            <person name="Lyons E."/>
            <person name="Manning G."/>
            <person name="Maruyama T."/>
            <person name="Michael T.P."/>
            <person name="Mikami K."/>
            <person name="Miyazaki S."/>
            <person name="Morinaga S."/>
            <person name="Murata T."/>
            <person name="Mueller-Roeber B."/>
            <person name="Nelson D.R."/>
            <person name="Obara M."/>
            <person name="Oguri Y."/>
            <person name="Olmstead R.G."/>
            <person name="Onodera N."/>
            <person name="Petersen B.L."/>
            <person name="Pils B."/>
            <person name="Prigge M."/>
            <person name="Rensing S.A."/>
            <person name="Riano-Pachon D.M."/>
            <person name="Roberts A.W."/>
            <person name="Sato Y."/>
            <person name="Scheller H.V."/>
            <person name="Schulz B."/>
            <person name="Schulz C."/>
            <person name="Shakirov E.V."/>
            <person name="Shibagaki N."/>
            <person name="Shinohara N."/>
            <person name="Shippen D.E."/>
            <person name="Soerensen I."/>
            <person name="Sotooka R."/>
            <person name="Sugimoto N."/>
            <person name="Sugita M."/>
            <person name="Sumikawa N."/>
            <person name="Tanurdzic M."/>
            <person name="Theissen G."/>
            <person name="Ulvskov P."/>
            <person name="Wakazuki S."/>
            <person name="Weng J.K."/>
            <person name="Willats W.W."/>
            <person name="Wipf D."/>
            <person name="Wolf P.G."/>
            <person name="Yang L."/>
            <person name="Zimmer A.D."/>
            <person name="Zhu Q."/>
            <person name="Mitros T."/>
            <person name="Hellsten U."/>
            <person name="Loque D."/>
            <person name="Otillar R."/>
            <person name="Salamov A."/>
            <person name="Schmutz J."/>
            <person name="Shapiro H."/>
            <person name="Lindquist E."/>
            <person name="Lucas S."/>
            <person name="Rokhsar D."/>
            <person name="Grigoriev I.V."/>
        </authorList>
    </citation>
    <scope>NUCLEOTIDE SEQUENCE [LARGE SCALE GENOMIC DNA]</scope>
</reference>
<organism evidence="3">
    <name type="scientific">Selaginella moellendorffii</name>
    <name type="common">Spikemoss</name>
    <dbReference type="NCBI Taxonomy" id="88036"/>
    <lineage>
        <taxon>Eukaryota</taxon>
        <taxon>Viridiplantae</taxon>
        <taxon>Streptophyta</taxon>
        <taxon>Embryophyta</taxon>
        <taxon>Tracheophyta</taxon>
        <taxon>Lycopodiopsida</taxon>
        <taxon>Selaginellales</taxon>
        <taxon>Selaginellaceae</taxon>
        <taxon>Selaginella</taxon>
    </lineage>
</organism>
<evidence type="ECO:0000313" key="2">
    <source>
        <dbReference type="EMBL" id="EFJ13493.1"/>
    </source>
</evidence>
<protein>
    <submittedName>
        <fullName evidence="2">Uncharacterized protein</fullName>
    </submittedName>
</protein>
<proteinExistence type="predicted"/>
<name>D8SPX3_SELML</name>
<dbReference type="Gramene" id="EFJ13493">
    <property type="protein sequence ID" value="EFJ13493"/>
    <property type="gene ID" value="SELMODRAFT_424448"/>
</dbReference>
<dbReference type="EMBL" id="GL377632">
    <property type="protein sequence ID" value="EFJ13493.1"/>
    <property type="molecule type" value="Genomic_DNA"/>
</dbReference>
<dbReference type="KEGG" id="smo:SELMODRAFT_424448"/>